<accession>A0A8H7L9E5</accession>
<organism evidence="1 2">
    <name type="scientific">Metschnikowia pulcherrima</name>
    <dbReference type="NCBI Taxonomy" id="27326"/>
    <lineage>
        <taxon>Eukaryota</taxon>
        <taxon>Fungi</taxon>
        <taxon>Dikarya</taxon>
        <taxon>Ascomycota</taxon>
        <taxon>Saccharomycotina</taxon>
        <taxon>Pichiomycetes</taxon>
        <taxon>Metschnikowiaceae</taxon>
        <taxon>Metschnikowia</taxon>
    </lineage>
</organism>
<proteinExistence type="predicted"/>
<evidence type="ECO:0000313" key="2">
    <source>
        <dbReference type="Proteomes" id="UP000649328"/>
    </source>
</evidence>
<dbReference type="Proteomes" id="UP000649328">
    <property type="component" value="Unassembled WGS sequence"/>
</dbReference>
<comment type="caution">
    <text evidence="1">The sequence shown here is derived from an EMBL/GenBank/DDBJ whole genome shotgun (WGS) entry which is preliminary data.</text>
</comment>
<keyword evidence="2" id="KW-1185">Reference proteome</keyword>
<name>A0A8H7L9E5_9ASCO</name>
<gene>
    <name evidence="1" type="ORF">HF325_005863</name>
</gene>
<protein>
    <submittedName>
        <fullName evidence="1">Uncharacterized protein</fullName>
    </submittedName>
</protein>
<sequence>MTAMTNVTALNGTVIAQDEKEIREIPSGILPLFELMEYQSFWNKSLENDSLWEGNHNEVGAIGITAARHALILKAKAKQLKTLLSNCFIDGKLNHEKYHFARELYEQLTEELQDLVLSETERMDLDKTMLHIHISILFSDMHANRVDKPHHGQHRSCIEAS</sequence>
<evidence type="ECO:0000313" key="1">
    <source>
        <dbReference type="EMBL" id="KAF8000014.1"/>
    </source>
</evidence>
<dbReference type="EMBL" id="JACBPP010000008">
    <property type="protein sequence ID" value="KAF8000014.1"/>
    <property type="molecule type" value="Genomic_DNA"/>
</dbReference>
<reference evidence="1" key="1">
    <citation type="submission" date="2020-10" db="EMBL/GenBank/DDBJ databases">
        <title>The Whole-Genome Sequence of Metschnikowia persimmonesis, a Novel Endophytic Yeast Species Isolated from Medicinal Plant Diospyros kaki Thumb.</title>
        <authorList>
            <person name="Rahmat E."/>
            <person name="Kang Y."/>
        </authorList>
    </citation>
    <scope>NUCLEOTIDE SEQUENCE</scope>
    <source>
        <strain evidence="1">KIOM G15050</strain>
    </source>
</reference>
<dbReference type="AlphaFoldDB" id="A0A8H7L9E5"/>